<comment type="caution">
    <text evidence="2">The sequence shown here is derived from an EMBL/GenBank/DDBJ whole genome shotgun (WGS) entry which is preliminary data.</text>
</comment>
<reference evidence="2" key="1">
    <citation type="journal article" date="2023" name="Mol. Biol. Evol.">
        <title>Third-Generation Sequencing Reveals the Adaptive Role of the Epigenome in Three Deep-Sea Polychaetes.</title>
        <authorList>
            <person name="Perez M."/>
            <person name="Aroh O."/>
            <person name="Sun Y."/>
            <person name="Lan Y."/>
            <person name="Juniper S.K."/>
            <person name="Young C.R."/>
            <person name="Angers B."/>
            <person name="Qian P.Y."/>
        </authorList>
    </citation>
    <scope>NUCLEOTIDE SEQUENCE</scope>
    <source>
        <strain evidence="2">R07B-5</strain>
    </source>
</reference>
<proteinExistence type="predicted"/>
<dbReference type="AlphaFoldDB" id="A0AAD9KTZ1"/>
<organism evidence="2 3">
    <name type="scientific">Ridgeia piscesae</name>
    <name type="common">Tubeworm</name>
    <dbReference type="NCBI Taxonomy" id="27915"/>
    <lineage>
        <taxon>Eukaryota</taxon>
        <taxon>Metazoa</taxon>
        <taxon>Spiralia</taxon>
        <taxon>Lophotrochozoa</taxon>
        <taxon>Annelida</taxon>
        <taxon>Polychaeta</taxon>
        <taxon>Sedentaria</taxon>
        <taxon>Canalipalpata</taxon>
        <taxon>Sabellida</taxon>
        <taxon>Siboglinidae</taxon>
        <taxon>Ridgeia</taxon>
    </lineage>
</organism>
<keyword evidence="3" id="KW-1185">Reference proteome</keyword>
<feature type="transmembrane region" description="Helical" evidence="1">
    <location>
        <begin position="51"/>
        <end position="79"/>
    </location>
</feature>
<sequence>MFYYLYRPRVYRPWFWLNAGYKGHPQDSESPSSENANTSDYGEKRRRRCGVWWVQPCCCLWLLLAAALAFGLVGGLVVLPAIGESRNNIVVIVVVIVMSARTLHKDGIYHRHVIAFTSASPPWSGVTPPWWQTG</sequence>
<protein>
    <submittedName>
        <fullName evidence="2">Uncharacterized protein</fullName>
    </submittedName>
</protein>
<evidence type="ECO:0000256" key="1">
    <source>
        <dbReference type="SAM" id="Phobius"/>
    </source>
</evidence>
<keyword evidence="1" id="KW-0472">Membrane</keyword>
<gene>
    <name evidence="2" type="ORF">NP493_644g00031</name>
</gene>
<evidence type="ECO:0000313" key="3">
    <source>
        <dbReference type="Proteomes" id="UP001209878"/>
    </source>
</evidence>
<keyword evidence="1" id="KW-1133">Transmembrane helix</keyword>
<name>A0AAD9KTZ1_RIDPI</name>
<accession>A0AAD9KTZ1</accession>
<keyword evidence="1" id="KW-0812">Transmembrane</keyword>
<dbReference type="Proteomes" id="UP001209878">
    <property type="component" value="Unassembled WGS sequence"/>
</dbReference>
<dbReference type="EMBL" id="JAODUO010000644">
    <property type="protein sequence ID" value="KAK2176698.1"/>
    <property type="molecule type" value="Genomic_DNA"/>
</dbReference>
<evidence type="ECO:0000313" key="2">
    <source>
        <dbReference type="EMBL" id="KAK2176698.1"/>
    </source>
</evidence>